<protein>
    <submittedName>
        <fullName evidence="1">Uncharacterized protein</fullName>
    </submittedName>
</protein>
<reference evidence="1 2" key="1">
    <citation type="submission" date="2018-11" db="EMBL/GenBank/DDBJ databases">
        <authorList>
            <consortium name="Pathogen Informatics"/>
        </authorList>
    </citation>
    <scope>NUCLEOTIDE SEQUENCE [LARGE SCALE GENOMIC DNA]</scope>
    <source>
        <strain evidence="1 2">Zambia</strain>
    </source>
</reference>
<organism evidence="1 2">
    <name type="scientific">Schistosoma margrebowiei</name>
    <dbReference type="NCBI Taxonomy" id="48269"/>
    <lineage>
        <taxon>Eukaryota</taxon>
        <taxon>Metazoa</taxon>
        <taxon>Spiralia</taxon>
        <taxon>Lophotrochozoa</taxon>
        <taxon>Platyhelminthes</taxon>
        <taxon>Trematoda</taxon>
        <taxon>Digenea</taxon>
        <taxon>Strigeidida</taxon>
        <taxon>Schistosomatoidea</taxon>
        <taxon>Schistosomatidae</taxon>
        <taxon>Schistosoma</taxon>
    </lineage>
</organism>
<proteinExistence type="predicted"/>
<dbReference type="AlphaFoldDB" id="A0A183MA66"/>
<evidence type="ECO:0000313" key="1">
    <source>
        <dbReference type="EMBL" id="VDP03026.1"/>
    </source>
</evidence>
<dbReference type="Proteomes" id="UP000277204">
    <property type="component" value="Unassembled WGS sequence"/>
</dbReference>
<gene>
    <name evidence="1" type="ORF">SMRZ_LOCUS12941</name>
</gene>
<sequence length="112" mass="12421">MNSLLKGWINSASSNVNDLKPFEKTYSSNVISSHGGDKNNLQNISLPPLTTSLRDTNNSHKKVNGHSLSKAFTHDDNSFTEYHPISPIVNCLRFDVKASDPGHNCENVSLFY</sequence>
<name>A0A183MA66_9TREM</name>
<dbReference type="EMBL" id="UZAI01008793">
    <property type="protein sequence ID" value="VDP03026.1"/>
    <property type="molecule type" value="Genomic_DNA"/>
</dbReference>
<keyword evidence="2" id="KW-1185">Reference proteome</keyword>
<accession>A0A183MA66</accession>
<evidence type="ECO:0000313" key="2">
    <source>
        <dbReference type="Proteomes" id="UP000277204"/>
    </source>
</evidence>